<dbReference type="InterPro" id="IPR046347">
    <property type="entry name" value="bZIP_sf"/>
</dbReference>
<dbReference type="CDD" id="cd14688">
    <property type="entry name" value="bZIP_YAP"/>
    <property type="match status" value="1"/>
</dbReference>
<feature type="compositionally biased region" description="Polar residues" evidence="2">
    <location>
        <begin position="321"/>
        <end position="334"/>
    </location>
</feature>
<feature type="compositionally biased region" description="Polar residues" evidence="2">
    <location>
        <begin position="209"/>
        <end position="218"/>
    </location>
</feature>
<evidence type="ECO:0000313" key="4">
    <source>
        <dbReference type="Proteomes" id="UP000799766"/>
    </source>
</evidence>
<evidence type="ECO:0000313" key="3">
    <source>
        <dbReference type="EMBL" id="KAF2454594.1"/>
    </source>
</evidence>
<dbReference type="PANTHER" id="PTHR37012">
    <property type="entry name" value="B-ZIP TRANSCRIPTION FACTOR (EUROFUNG)-RELATED"/>
    <property type="match status" value="1"/>
</dbReference>
<feature type="region of interest" description="Disordered" evidence="2">
    <location>
        <begin position="27"/>
        <end position="69"/>
    </location>
</feature>
<feature type="coiled-coil region" evidence="1">
    <location>
        <begin position="82"/>
        <end position="143"/>
    </location>
</feature>
<dbReference type="SUPFAM" id="SSF57959">
    <property type="entry name" value="Leucine zipper domain"/>
    <property type="match status" value="1"/>
</dbReference>
<sequence>MHLPFRCPGEPAVPGLACVLSGFAAKSTSSPQAYQSEPEQKRKAAALPSAVPGAKRRASRAGTRSVSTLTAAQLERKRANDREAQRAIRQRTKDHIESLERRIAELTANRDHGPRMAELLRRNEELEQENAMLRTQLSHTIAALRVAENGGMSGDNAMLAPAGAPSPSERVQVLNQQRPSSTSTARSVPSVATQHSAVSAPESWPAQGTYGTTTSSQIDGPPQVGSEVPHPPPNIRWSPHHPVNAQVQVPEPNLHSVESNVPQPINYVYVVDPNGRPVQYQAEGPSMGYPPVSNPPHPPPPSDYQQRQIPAQMTPAPSYAPYSSHQSYMPPSSHSGDHPVPMMQRGQLENQHMMYHMHGNVKHE</sequence>
<name>A0A6A6NT28_9PEZI</name>
<feature type="compositionally biased region" description="Polar residues" evidence="2">
    <location>
        <begin position="27"/>
        <end position="37"/>
    </location>
</feature>
<reference evidence="3" key="1">
    <citation type="journal article" date="2020" name="Stud. Mycol.">
        <title>101 Dothideomycetes genomes: a test case for predicting lifestyles and emergence of pathogens.</title>
        <authorList>
            <person name="Haridas S."/>
            <person name="Albert R."/>
            <person name="Binder M."/>
            <person name="Bloem J."/>
            <person name="Labutti K."/>
            <person name="Salamov A."/>
            <person name="Andreopoulos B."/>
            <person name="Baker S."/>
            <person name="Barry K."/>
            <person name="Bills G."/>
            <person name="Bluhm B."/>
            <person name="Cannon C."/>
            <person name="Castanera R."/>
            <person name="Culley D."/>
            <person name="Daum C."/>
            <person name="Ezra D."/>
            <person name="Gonzalez J."/>
            <person name="Henrissat B."/>
            <person name="Kuo A."/>
            <person name="Liang C."/>
            <person name="Lipzen A."/>
            <person name="Lutzoni F."/>
            <person name="Magnuson J."/>
            <person name="Mondo S."/>
            <person name="Nolan M."/>
            <person name="Ohm R."/>
            <person name="Pangilinan J."/>
            <person name="Park H.-J."/>
            <person name="Ramirez L."/>
            <person name="Alfaro M."/>
            <person name="Sun H."/>
            <person name="Tritt A."/>
            <person name="Yoshinaga Y."/>
            <person name="Zwiers L.-H."/>
            <person name="Turgeon B."/>
            <person name="Goodwin S."/>
            <person name="Spatafora J."/>
            <person name="Crous P."/>
            <person name="Grigoriev I."/>
        </authorList>
    </citation>
    <scope>NUCLEOTIDE SEQUENCE</scope>
    <source>
        <strain evidence="3">ATCC 16933</strain>
    </source>
</reference>
<protein>
    <recommendedName>
        <fullName evidence="5">BZIP domain-containing protein</fullName>
    </recommendedName>
</protein>
<keyword evidence="1" id="KW-0175">Coiled coil</keyword>
<dbReference type="AlphaFoldDB" id="A0A6A6NT28"/>
<gene>
    <name evidence="3" type="ORF">BDY21DRAFT_423522</name>
</gene>
<evidence type="ECO:0000256" key="1">
    <source>
        <dbReference type="SAM" id="Coils"/>
    </source>
</evidence>
<dbReference type="Proteomes" id="UP000799766">
    <property type="component" value="Unassembled WGS sequence"/>
</dbReference>
<feature type="compositionally biased region" description="Pro residues" evidence="2">
    <location>
        <begin position="292"/>
        <end position="302"/>
    </location>
</feature>
<keyword evidence="4" id="KW-1185">Reference proteome</keyword>
<dbReference type="Gene3D" id="1.20.5.170">
    <property type="match status" value="1"/>
</dbReference>
<feature type="region of interest" description="Disordered" evidence="2">
    <location>
        <begin position="281"/>
        <end position="343"/>
    </location>
</feature>
<dbReference type="GO" id="GO:0003700">
    <property type="term" value="F:DNA-binding transcription factor activity"/>
    <property type="evidence" value="ECO:0007669"/>
    <property type="project" value="InterPro"/>
</dbReference>
<organism evidence="3 4">
    <name type="scientific">Lineolata rhizophorae</name>
    <dbReference type="NCBI Taxonomy" id="578093"/>
    <lineage>
        <taxon>Eukaryota</taxon>
        <taxon>Fungi</taxon>
        <taxon>Dikarya</taxon>
        <taxon>Ascomycota</taxon>
        <taxon>Pezizomycotina</taxon>
        <taxon>Dothideomycetes</taxon>
        <taxon>Dothideomycetes incertae sedis</taxon>
        <taxon>Lineolatales</taxon>
        <taxon>Lineolataceae</taxon>
        <taxon>Lineolata</taxon>
    </lineage>
</organism>
<dbReference type="EMBL" id="MU001690">
    <property type="protein sequence ID" value="KAF2454594.1"/>
    <property type="molecule type" value="Genomic_DNA"/>
</dbReference>
<evidence type="ECO:0008006" key="5">
    <source>
        <dbReference type="Google" id="ProtNLM"/>
    </source>
</evidence>
<proteinExistence type="predicted"/>
<feature type="region of interest" description="Disordered" evidence="2">
    <location>
        <begin position="157"/>
        <end position="241"/>
    </location>
</feature>
<feature type="compositionally biased region" description="Polar residues" evidence="2">
    <location>
        <begin position="173"/>
        <end position="197"/>
    </location>
</feature>
<dbReference type="OrthoDB" id="3535998at2759"/>
<accession>A0A6A6NT28</accession>
<evidence type="ECO:0000256" key="2">
    <source>
        <dbReference type="SAM" id="MobiDB-lite"/>
    </source>
</evidence>